<comment type="caution">
    <text evidence="2">The sequence shown here is derived from an EMBL/GenBank/DDBJ whole genome shotgun (WGS) entry which is preliminary data.</text>
</comment>
<proteinExistence type="predicted"/>
<gene>
    <name evidence="2" type="ORF">AKO1_009605</name>
</gene>
<reference evidence="2 3" key="1">
    <citation type="submission" date="2024-03" db="EMBL/GenBank/DDBJ databases">
        <title>The Acrasis kona genome and developmental transcriptomes reveal deep origins of eukaryotic multicellular pathways.</title>
        <authorList>
            <person name="Sheikh S."/>
            <person name="Fu C.-J."/>
            <person name="Brown M.W."/>
            <person name="Baldauf S.L."/>
        </authorList>
    </citation>
    <scope>NUCLEOTIDE SEQUENCE [LARGE SCALE GENOMIC DNA]</scope>
    <source>
        <strain evidence="2 3">ATCC MYA-3509</strain>
    </source>
</reference>
<feature type="region of interest" description="Disordered" evidence="1">
    <location>
        <begin position="1"/>
        <end position="26"/>
    </location>
</feature>
<organism evidence="2 3">
    <name type="scientific">Acrasis kona</name>
    <dbReference type="NCBI Taxonomy" id="1008807"/>
    <lineage>
        <taxon>Eukaryota</taxon>
        <taxon>Discoba</taxon>
        <taxon>Heterolobosea</taxon>
        <taxon>Tetramitia</taxon>
        <taxon>Eutetramitia</taxon>
        <taxon>Acrasidae</taxon>
        <taxon>Acrasis</taxon>
    </lineage>
</organism>
<dbReference type="Proteomes" id="UP001431209">
    <property type="component" value="Unassembled WGS sequence"/>
</dbReference>
<keyword evidence="3" id="KW-1185">Reference proteome</keyword>
<evidence type="ECO:0000256" key="1">
    <source>
        <dbReference type="SAM" id="MobiDB-lite"/>
    </source>
</evidence>
<sequence>MFTPTSNSPYKRRRLEEDSPGQIGSEQTERIISFSGYIRAIPSNQSDESMTESGESNSHVEESTADGLCTAFCHSGIFMWRRGTTHHEYHCVPTKLAAVVKRYGASTAISFVALNPENLTEFYIQFTDGRRDWYFENQGLSELVRDRNISYIALGGDASFYLRLEDGSEYYNLPSRLTSGLCKRPKHLPPIRYLTLDERKGYWVKFEDGNTWCGDINDVAQETIDELDPEYLTLGPIGDFFLVTNGEGKWRACPCNQFHRRYHLFVPSEHCRGEEDGDEINYHCDINRNDSGEQSYQVDAWIDPNEIRFTQSSISQHFQDGRTIHQMLQDLRQEHVHVGQIPPIQVVKGVDCYWSVDNRRLWVYRKAQLDEVPVNIIHRDPIVRSKLISQGRSIKVRQ</sequence>
<accession>A0AAW2ZPA0</accession>
<protein>
    <submittedName>
        <fullName evidence="2">Uncharacterized protein</fullName>
    </submittedName>
</protein>
<dbReference type="AlphaFoldDB" id="A0AAW2ZPA0"/>
<evidence type="ECO:0000313" key="3">
    <source>
        <dbReference type="Proteomes" id="UP001431209"/>
    </source>
</evidence>
<evidence type="ECO:0000313" key="2">
    <source>
        <dbReference type="EMBL" id="KAL0490793.1"/>
    </source>
</evidence>
<dbReference type="EMBL" id="JAOPGA020001721">
    <property type="protein sequence ID" value="KAL0490793.1"/>
    <property type="molecule type" value="Genomic_DNA"/>
</dbReference>
<name>A0AAW2ZPA0_9EUKA</name>